<evidence type="ECO:0000313" key="2">
    <source>
        <dbReference type="Proteomes" id="UP001164746"/>
    </source>
</evidence>
<dbReference type="EMBL" id="CP111014">
    <property type="protein sequence ID" value="WAQ98744.1"/>
    <property type="molecule type" value="Genomic_DNA"/>
</dbReference>
<dbReference type="PANTHER" id="PTHR14187:SF5">
    <property type="entry name" value="HEAT SHOCK 70 KDA PROTEIN 12A"/>
    <property type="match status" value="1"/>
</dbReference>
<organism evidence="1 2">
    <name type="scientific">Mya arenaria</name>
    <name type="common">Soft-shell clam</name>
    <dbReference type="NCBI Taxonomy" id="6604"/>
    <lineage>
        <taxon>Eukaryota</taxon>
        <taxon>Metazoa</taxon>
        <taxon>Spiralia</taxon>
        <taxon>Lophotrochozoa</taxon>
        <taxon>Mollusca</taxon>
        <taxon>Bivalvia</taxon>
        <taxon>Autobranchia</taxon>
        <taxon>Heteroconchia</taxon>
        <taxon>Euheterodonta</taxon>
        <taxon>Imparidentia</taxon>
        <taxon>Neoheterodontei</taxon>
        <taxon>Myida</taxon>
        <taxon>Myoidea</taxon>
        <taxon>Myidae</taxon>
        <taxon>Mya</taxon>
    </lineage>
</organism>
<sequence length="544" mass="61562">MERSSSSSGFTVSTETTWQDKLIVAAIDFGTTYSGFALSFHADYRQDKTSHIYLHNWSCGGTIGTAKTPTAVLLKPDTSFDSFGYEAENRFLSDNIEDDAFDDKSDHSEVVNPETWYFFRHFKMKLYGNKFDKPITLDSTIPDERGRELPAILAGIPYDHLRIALEPECAAVYMLTKEIPSLSSSLQKRFSMNEGDSYIVADLGGGTLDIAAHQINMNRKCDEIMIPDGGPSGGNNINYKFEQFLVSVSGAQAFLNFKKKYSQDYLYLMRDFEHKKYGFPGDAYNARVTLRMPLSFFECHREENQESFQDSVRQTPFSQSVFQRRETLTIEDKLVEVMEKLSKRYNIKALFCVGGFSDCGLVKEKVQAKFSCVIIPAEAIVAIMKGAVIYGRDETTIETRLSKYTFGLDWNEDFDPKVHPESKREHTDDGYMCKDIFKVIAKANDSIPTNKPTKIMKSYVKTASQTAMEFPFYRTLTDPPPMFVDDQSCTFMGSMKVSLDDTTGGMDRFVTLKVFLGATTLRAEAVDKKGRTHRVNFLLGESQV</sequence>
<protein>
    <submittedName>
        <fullName evidence="1">HS12B-like protein</fullName>
    </submittedName>
</protein>
<reference evidence="1" key="1">
    <citation type="submission" date="2022-11" db="EMBL/GenBank/DDBJ databases">
        <title>Centuries of genome instability and evolution in soft-shell clam transmissible cancer (bioRxiv).</title>
        <authorList>
            <person name="Hart S.F.M."/>
            <person name="Yonemitsu M.A."/>
            <person name="Giersch R.M."/>
            <person name="Beal B.F."/>
            <person name="Arriagada G."/>
            <person name="Davis B.W."/>
            <person name="Ostrander E.A."/>
            <person name="Goff S.P."/>
            <person name="Metzger M.J."/>
        </authorList>
    </citation>
    <scope>NUCLEOTIDE SEQUENCE</scope>
    <source>
        <strain evidence="1">MELC-2E11</strain>
        <tissue evidence="1">Siphon/mantle</tissue>
    </source>
</reference>
<dbReference type="SUPFAM" id="SSF53067">
    <property type="entry name" value="Actin-like ATPase domain"/>
    <property type="match status" value="1"/>
</dbReference>
<dbReference type="Gene3D" id="3.90.640.10">
    <property type="entry name" value="Actin, Chain A, domain 4"/>
    <property type="match status" value="1"/>
</dbReference>
<dbReference type="Gene3D" id="3.30.420.40">
    <property type="match status" value="2"/>
</dbReference>
<proteinExistence type="predicted"/>
<dbReference type="PANTHER" id="PTHR14187">
    <property type="entry name" value="ALPHA KINASE/ELONGATION FACTOR 2 KINASE"/>
    <property type="match status" value="1"/>
</dbReference>
<dbReference type="Proteomes" id="UP001164746">
    <property type="component" value="Chromosome 3"/>
</dbReference>
<dbReference type="InterPro" id="IPR043129">
    <property type="entry name" value="ATPase_NBD"/>
</dbReference>
<accession>A0ABY7DM30</accession>
<gene>
    <name evidence="1" type="ORF">MAR_023117</name>
</gene>
<name>A0ABY7DM30_MYAAR</name>
<keyword evidence="2" id="KW-1185">Reference proteome</keyword>
<evidence type="ECO:0000313" key="1">
    <source>
        <dbReference type="EMBL" id="WAQ98744.1"/>
    </source>
</evidence>